<organism evidence="1 2">
    <name type="scientific">Metabacillus halosaccharovorans</name>
    <dbReference type="NCBI Taxonomy" id="930124"/>
    <lineage>
        <taxon>Bacteria</taxon>
        <taxon>Bacillati</taxon>
        <taxon>Bacillota</taxon>
        <taxon>Bacilli</taxon>
        <taxon>Bacillales</taxon>
        <taxon>Bacillaceae</taxon>
        <taxon>Metabacillus</taxon>
    </lineage>
</organism>
<evidence type="ECO:0000313" key="2">
    <source>
        <dbReference type="Proteomes" id="UP001526147"/>
    </source>
</evidence>
<dbReference type="PANTHER" id="PTHR34387">
    <property type="entry name" value="SLR1258 PROTEIN"/>
    <property type="match status" value="1"/>
</dbReference>
<reference evidence="1 2" key="1">
    <citation type="submission" date="2022-10" db="EMBL/GenBank/DDBJ databases">
        <title>Draft genome assembly of moderately radiation resistant bacterium Metabacillus halosaccharovorans.</title>
        <authorList>
            <person name="Pal S."/>
            <person name="Gopinathan A."/>
        </authorList>
    </citation>
    <scope>NUCLEOTIDE SEQUENCE [LARGE SCALE GENOMIC DNA]</scope>
    <source>
        <strain evidence="1 2">VITHBRA001</strain>
    </source>
</reference>
<name>A0ABT3DGE2_9BACI</name>
<evidence type="ECO:0000313" key="1">
    <source>
        <dbReference type="EMBL" id="MCV9885931.1"/>
    </source>
</evidence>
<gene>
    <name evidence="1" type="ORF">OIH86_09700</name>
</gene>
<sequence>MSYYTPHYFQSPVSMTRMTSTERGRLTVEGNGKITATPDQAIIQIGIVTESKDAESAQSQNALISNNVISSLKKISISSDDINTISYTIQPVYEFTEGASILTGYRVQHILEITVNDLEKLGSVFEAAVAAGANIAENIRFDVSTREILYQQALQQAMKNATEKAIKLGEQIGVLINNIPVKVTEISGTLSPRPLSMAFSTESISQGAPPIQSNKIEIEAKVLAVFQY</sequence>
<accession>A0ABT3DGE2</accession>
<dbReference type="InterPro" id="IPR007497">
    <property type="entry name" value="SIMPL/DUF541"/>
</dbReference>
<dbReference type="RefSeq" id="WP_264142626.1">
    <property type="nucleotide sequence ID" value="NZ_JAOYEY010000035.1"/>
</dbReference>
<comment type="caution">
    <text evidence="1">The sequence shown here is derived from an EMBL/GenBank/DDBJ whole genome shotgun (WGS) entry which is preliminary data.</text>
</comment>
<dbReference type="EMBL" id="JAOYEY010000035">
    <property type="protein sequence ID" value="MCV9885931.1"/>
    <property type="molecule type" value="Genomic_DNA"/>
</dbReference>
<dbReference type="Pfam" id="PF04402">
    <property type="entry name" value="SIMPL"/>
    <property type="match status" value="1"/>
</dbReference>
<dbReference type="PANTHER" id="PTHR34387:SF1">
    <property type="entry name" value="PERIPLASMIC IMMUNOGENIC PROTEIN"/>
    <property type="match status" value="1"/>
</dbReference>
<dbReference type="InterPro" id="IPR052022">
    <property type="entry name" value="26kDa_periplasmic_antigen"/>
</dbReference>
<dbReference type="Gene3D" id="3.30.110.170">
    <property type="entry name" value="Protein of unknown function (DUF541), domain 1"/>
    <property type="match status" value="1"/>
</dbReference>
<keyword evidence="2" id="KW-1185">Reference proteome</keyword>
<protein>
    <submittedName>
        <fullName evidence="1">SIMPL domain-containing protein</fullName>
    </submittedName>
</protein>
<dbReference type="Gene3D" id="3.30.70.2970">
    <property type="entry name" value="Protein of unknown function (DUF541), domain 2"/>
    <property type="match status" value="1"/>
</dbReference>
<dbReference type="Proteomes" id="UP001526147">
    <property type="component" value="Unassembled WGS sequence"/>
</dbReference>
<proteinExistence type="predicted"/>